<dbReference type="InterPro" id="IPR010385">
    <property type="entry name" value="DUF982"/>
</dbReference>
<protein>
    <submittedName>
        <fullName evidence="1">DUF982 domain-containing protein</fullName>
    </submittedName>
</protein>
<gene>
    <name evidence="1" type="ORF">FAA86_04245</name>
</gene>
<comment type="caution">
    <text evidence="1">The sequence shown here is derived from an EMBL/GenBank/DDBJ whole genome shotgun (WGS) entry which is preliminary data.</text>
</comment>
<dbReference type="RefSeq" id="WP_113461966.1">
    <property type="nucleotide sequence ID" value="NZ_STGU01000002.1"/>
</dbReference>
<evidence type="ECO:0000313" key="1">
    <source>
        <dbReference type="EMBL" id="THV38021.1"/>
    </source>
</evidence>
<accession>A0A4S8Q494</accession>
<evidence type="ECO:0000313" key="2">
    <source>
        <dbReference type="Proteomes" id="UP000307378"/>
    </source>
</evidence>
<dbReference type="Gene3D" id="6.10.250.730">
    <property type="match status" value="1"/>
</dbReference>
<dbReference type="Pfam" id="PF06169">
    <property type="entry name" value="DUF982"/>
    <property type="match status" value="1"/>
</dbReference>
<name>A0A4S8Q494_9HYPH</name>
<proteinExistence type="predicted"/>
<dbReference type="EMBL" id="STGU01000002">
    <property type="protein sequence ID" value="THV38021.1"/>
    <property type="molecule type" value="Genomic_DNA"/>
</dbReference>
<dbReference type="Proteomes" id="UP000307378">
    <property type="component" value="Unassembled WGS sequence"/>
</dbReference>
<dbReference type="AlphaFoldDB" id="A0A4S8Q494"/>
<sequence length="82" mass="8695">MSKTWSKPVILHGIGEEGEDVVVDSSLGASWALIEDWPEEDGEQLDKALLVLAAVAQGKAKEEDGRKALISAAMEAGVKFTA</sequence>
<reference evidence="1 2" key="1">
    <citation type="submission" date="2019-04" db="EMBL/GenBank/DDBJ databases">
        <title>genome sequence of strain W3.</title>
        <authorList>
            <person name="Gao J."/>
            <person name="Sun J."/>
        </authorList>
    </citation>
    <scope>NUCLEOTIDE SEQUENCE [LARGE SCALE GENOMIC DNA]</scope>
    <source>
        <strain evidence="1 2">W3</strain>
    </source>
</reference>
<organism evidence="1 2">
    <name type="scientific">Rhizobium rosettiformans W3</name>
    <dbReference type="NCBI Taxonomy" id="538378"/>
    <lineage>
        <taxon>Bacteria</taxon>
        <taxon>Pseudomonadati</taxon>
        <taxon>Pseudomonadota</taxon>
        <taxon>Alphaproteobacteria</taxon>
        <taxon>Hyphomicrobiales</taxon>
        <taxon>Rhizobiaceae</taxon>
        <taxon>Rhizobium/Agrobacterium group</taxon>
        <taxon>Rhizobium</taxon>
    </lineage>
</organism>